<accession>A0A917GEY1</accession>
<sequence length="346" mass="38199">MANILQSNAWATFHRNLGHKVFQAYGDGWRSLATLEGGRTGRYLYCPYGPEAETPQAFDAALEHLVRTARAEKCWFVRVEPAGAAVADGLETPEASLRRRGLRPAPRQVQPGHTQVIDLTQDEEAILKDMKSTNRNLHRNIAKKGVEFTSSTDPDDVDVLLRFLDATAERKDFNRQQDDYLREAARSLMPLGAATLYVARLEGEPIGASLVYDSDDTRTYAHAAMDFEHRKLSAGIPLVVRMVLDAKHKGLSRFDLFGTAPEDAGPEHEWYGFTKFKKSFGGRPESYPGTWDLPVNRAGYAAYTGVRAAREAVSAARKELPALAERARAGTGKARAGAAKLLRRGA</sequence>
<dbReference type="GO" id="GO:0016747">
    <property type="term" value="F:acyltransferase activity, transferring groups other than amino-acyl groups"/>
    <property type="evidence" value="ECO:0007669"/>
    <property type="project" value="InterPro"/>
</dbReference>
<evidence type="ECO:0000256" key="1">
    <source>
        <dbReference type="ARBA" id="ARBA00009943"/>
    </source>
</evidence>
<dbReference type="GO" id="GO:0008360">
    <property type="term" value="P:regulation of cell shape"/>
    <property type="evidence" value="ECO:0007669"/>
    <property type="project" value="UniProtKB-KW"/>
</dbReference>
<evidence type="ECO:0000313" key="8">
    <source>
        <dbReference type="EMBL" id="GGG43019.1"/>
    </source>
</evidence>
<dbReference type="InterPro" id="IPR000182">
    <property type="entry name" value="GNAT_dom"/>
</dbReference>
<keyword evidence="3" id="KW-0133">Cell shape</keyword>
<comment type="similarity">
    <text evidence="1">Belongs to the FemABX family.</text>
</comment>
<dbReference type="GO" id="GO:0016755">
    <property type="term" value="F:aminoacyltransferase activity"/>
    <property type="evidence" value="ECO:0007669"/>
    <property type="project" value="InterPro"/>
</dbReference>
<keyword evidence="5" id="KW-0012">Acyltransferase</keyword>
<evidence type="ECO:0000256" key="6">
    <source>
        <dbReference type="ARBA" id="ARBA00023316"/>
    </source>
</evidence>
<evidence type="ECO:0000256" key="4">
    <source>
        <dbReference type="ARBA" id="ARBA00022984"/>
    </source>
</evidence>
<gene>
    <name evidence="8" type="ORF">GCM10011374_01770</name>
</gene>
<keyword evidence="2" id="KW-0808">Transferase</keyword>
<protein>
    <recommendedName>
        <fullName evidence="7">N-acetyltransferase domain-containing protein</fullName>
    </recommendedName>
</protein>
<keyword evidence="6" id="KW-0961">Cell wall biogenesis/degradation</keyword>
<evidence type="ECO:0000256" key="2">
    <source>
        <dbReference type="ARBA" id="ARBA00022679"/>
    </source>
</evidence>
<dbReference type="GO" id="GO:0009252">
    <property type="term" value="P:peptidoglycan biosynthetic process"/>
    <property type="evidence" value="ECO:0007669"/>
    <property type="project" value="UniProtKB-KW"/>
</dbReference>
<dbReference type="PANTHER" id="PTHR36174">
    <property type="entry name" value="LIPID II:GLYCINE GLYCYLTRANSFERASE"/>
    <property type="match status" value="1"/>
</dbReference>
<keyword evidence="4" id="KW-0573">Peptidoglycan synthesis</keyword>
<proteinExistence type="inferred from homology"/>
<reference evidence="8" key="2">
    <citation type="submission" date="2020-09" db="EMBL/GenBank/DDBJ databases">
        <authorList>
            <person name="Sun Q."/>
            <person name="Zhou Y."/>
        </authorList>
    </citation>
    <scope>NUCLEOTIDE SEQUENCE</scope>
    <source>
        <strain evidence="8">CGMCC 1.12187</strain>
    </source>
</reference>
<reference evidence="8" key="1">
    <citation type="journal article" date="2014" name="Int. J. Syst. Evol. Microbiol.">
        <title>Complete genome sequence of Corynebacterium casei LMG S-19264T (=DSM 44701T), isolated from a smear-ripened cheese.</title>
        <authorList>
            <consortium name="US DOE Joint Genome Institute (JGI-PGF)"/>
            <person name="Walter F."/>
            <person name="Albersmeier A."/>
            <person name="Kalinowski J."/>
            <person name="Ruckert C."/>
        </authorList>
    </citation>
    <scope>NUCLEOTIDE SEQUENCE</scope>
    <source>
        <strain evidence="8">CGMCC 1.12187</strain>
    </source>
</reference>
<dbReference type="InterPro" id="IPR050644">
    <property type="entry name" value="PG_Glycine_Bridge_Synth"/>
</dbReference>
<keyword evidence="9" id="KW-1185">Reference proteome</keyword>
<dbReference type="PANTHER" id="PTHR36174:SF1">
    <property type="entry name" value="LIPID II:GLYCINE GLYCYLTRANSFERASE"/>
    <property type="match status" value="1"/>
</dbReference>
<evidence type="ECO:0000259" key="7">
    <source>
        <dbReference type="PROSITE" id="PS51186"/>
    </source>
</evidence>
<organism evidence="8 9">
    <name type="scientific">Kocuria dechangensis</name>
    <dbReference type="NCBI Taxonomy" id="1176249"/>
    <lineage>
        <taxon>Bacteria</taxon>
        <taxon>Bacillati</taxon>
        <taxon>Actinomycetota</taxon>
        <taxon>Actinomycetes</taxon>
        <taxon>Micrococcales</taxon>
        <taxon>Micrococcaceae</taxon>
        <taxon>Kocuria</taxon>
    </lineage>
</organism>
<evidence type="ECO:0000313" key="9">
    <source>
        <dbReference type="Proteomes" id="UP000638848"/>
    </source>
</evidence>
<dbReference type="RefSeq" id="WP_188533946.1">
    <property type="nucleotide sequence ID" value="NZ_BMEQ01000001.1"/>
</dbReference>
<dbReference type="InterPro" id="IPR038740">
    <property type="entry name" value="BioF2-like_GNAT_dom"/>
</dbReference>
<comment type="caution">
    <text evidence="8">The sequence shown here is derived from an EMBL/GenBank/DDBJ whole genome shotgun (WGS) entry which is preliminary data.</text>
</comment>
<dbReference type="Proteomes" id="UP000638848">
    <property type="component" value="Unassembled WGS sequence"/>
</dbReference>
<dbReference type="PROSITE" id="PS51186">
    <property type="entry name" value="GNAT"/>
    <property type="match status" value="1"/>
</dbReference>
<dbReference type="GO" id="GO:0071555">
    <property type="term" value="P:cell wall organization"/>
    <property type="evidence" value="ECO:0007669"/>
    <property type="project" value="UniProtKB-KW"/>
</dbReference>
<dbReference type="Gene3D" id="3.40.630.30">
    <property type="match status" value="1"/>
</dbReference>
<dbReference type="EMBL" id="BMEQ01000001">
    <property type="protein sequence ID" value="GGG43019.1"/>
    <property type="molecule type" value="Genomic_DNA"/>
</dbReference>
<dbReference type="Pfam" id="PF13480">
    <property type="entry name" value="Acetyltransf_6"/>
    <property type="match status" value="1"/>
</dbReference>
<dbReference type="PROSITE" id="PS51191">
    <property type="entry name" value="FEMABX"/>
    <property type="match status" value="1"/>
</dbReference>
<dbReference type="SUPFAM" id="SSF55729">
    <property type="entry name" value="Acyl-CoA N-acyltransferases (Nat)"/>
    <property type="match status" value="2"/>
</dbReference>
<feature type="domain" description="N-acetyltransferase" evidence="7">
    <location>
        <begin position="146"/>
        <end position="294"/>
    </location>
</feature>
<evidence type="ECO:0000256" key="3">
    <source>
        <dbReference type="ARBA" id="ARBA00022960"/>
    </source>
</evidence>
<evidence type="ECO:0000256" key="5">
    <source>
        <dbReference type="ARBA" id="ARBA00023315"/>
    </source>
</evidence>
<dbReference type="InterPro" id="IPR003447">
    <property type="entry name" value="FEMABX"/>
</dbReference>
<dbReference type="InterPro" id="IPR016181">
    <property type="entry name" value="Acyl_CoA_acyltransferase"/>
</dbReference>
<dbReference type="AlphaFoldDB" id="A0A917GEY1"/>
<name>A0A917GEY1_9MICC</name>